<dbReference type="EMBL" id="WBMR01000019">
    <property type="protein sequence ID" value="KAB2384711.1"/>
    <property type="molecule type" value="Genomic_DNA"/>
</dbReference>
<proteinExistence type="inferred from homology"/>
<evidence type="ECO:0000256" key="8">
    <source>
        <dbReference type="ARBA" id="ARBA00022603"/>
    </source>
</evidence>
<evidence type="ECO:0000256" key="13">
    <source>
        <dbReference type="ARBA" id="ARBA00033392"/>
    </source>
</evidence>
<organism evidence="17 18">
    <name type="scientific">Actinomadura montaniterrae</name>
    <dbReference type="NCBI Taxonomy" id="1803903"/>
    <lineage>
        <taxon>Bacteria</taxon>
        <taxon>Bacillati</taxon>
        <taxon>Actinomycetota</taxon>
        <taxon>Actinomycetes</taxon>
        <taxon>Streptosporangiales</taxon>
        <taxon>Thermomonosporaceae</taxon>
        <taxon>Actinomadura</taxon>
    </lineage>
</organism>
<keyword evidence="9 15" id="KW-0808">Transferase</keyword>
<evidence type="ECO:0000259" key="16">
    <source>
        <dbReference type="Pfam" id="PF01746"/>
    </source>
</evidence>
<dbReference type="CDD" id="cd18080">
    <property type="entry name" value="TrmD-like"/>
    <property type="match status" value="1"/>
</dbReference>
<keyword evidence="10 15" id="KW-0949">S-adenosyl-L-methionine</keyword>
<dbReference type="InterPro" id="IPR016009">
    <property type="entry name" value="tRNA_MeTrfase_TRMD/TRM10"/>
</dbReference>
<dbReference type="GO" id="GO:0005829">
    <property type="term" value="C:cytosol"/>
    <property type="evidence" value="ECO:0007669"/>
    <property type="project" value="TreeGrafter"/>
</dbReference>
<dbReference type="Pfam" id="PF01746">
    <property type="entry name" value="tRNA_m1G_MT"/>
    <property type="match status" value="2"/>
</dbReference>
<evidence type="ECO:0000256" key="5">
    <source>
        <dbReference type="ARBA" id="ARBA00012807"/>
    </source>
</evidence>
<dbReference type="GO" id="GO:0052906">
    <property type="term" value="F:tRNA (guanine(37)-N1)-methyltransferase activity"/>
    <property type="evidence" value="ECO:0007669"/>
    <property type="project" value="UniProtKB-UniRule"/>
</dbReference>
<dbReference type="Gene3D" id="1.10.1270.20">
    <property type="entry name" value="tRNA(m1g37)methyltransferase, domain 2"/>
    <property type="match status" value="1"/>
</dbReference>
<feature type="binding site" evidence="15">
    <location>
        <position position="184"/>
    </location>
    <ligand>
        <name>S-adenosyl-L-methionine</name>
        <dbReference type="ChEBI" id="CHEBI:59789"/>
    </ligand>
</feature>
<dbReference type="GO" id="GO:0002939">
    <property type="term" value="P:tRNA N1-guanine methylation"/>
    <property type="evidence" value="ECO:0007669"/>
    <property type="project" value="TreeGrafter"/>
</dbReference>
<evidence type="ECO:0000256" key="2">
    <source>
        <dbReference type="ARBA" id="ARBA00004496"/>
    </source>
</evidence>
<accession>A0A6L3VX49</accession>
<comment type="similarity">
    <text evidence="3 15">Belongs to the RNA methyltransferase TrmD family.</text>
</comment>
<evidence type="ECO:0000256" key="6">
    <source>
        <dbReference type="ARBA" id="ARBA00014679"/>
    </source>
</evidence>
<evidence type="ECO:0000256" key="9">
    <source>
        <dbReference type="ARBA" id="ARBA00022679"/>
    </source>
</evidence>
<keyword evidence="7 15" id="KW-0963">Cytoplasm</keyword>
<reference evidence="17 18" key="1">
    <citation type="submission" date="2019-09" db="EMBL/GenBank/DDBJ databases">
        <title>Actinomadura physcomitrii sp. nov., a novel actinomycete isolated from moss [Physcomitrium sphaericum (Ludw) Fuernr].</title>
        <authorList>
            <person name="Liu C."/>
            <person name="Zhuang X."/>
        </authorList>
    </citation>
    <scope>NUCLEOTIDE SEQUENCE [LARGE SCALE GENOMIC DNA]</scope>
    <source>
        <strain evidence="17 18">CYP1-1B</strain>
    </source>
</reference>
<dbReference type="Proteomes" id="UP000483004">
    <property type="component" value="Unassembled WGS sequence"/>
</dbReference>
<comment type="catalytic activity">
    <reaction evidence="14 15">
        <text>guanosine(37) in tRNA + S-adenosyl-L-methionine = N(1)-methylguanosine(37) in tRNA + S-adenosyl-L-homocysteine + H(+)</text>
        <dbReference type="Rhea" id="RHEA:36899"/>
        <dbReference type="Rhea" id="RHEA-COMP:10145"/>
        <dbReference type="Rhea" id="RHEA-COMP:10147"/>
        <dbReference type="ChEBI" id="CHEBI:15378"/>
        <dbReference type="ChEBI" id="CHEBI:57856"/>
        <dbReference type="ChEBI" id="CHEBI:59789"/>
        <dbReference type="ChEBI" id="CHEBI:73542"/>
        <dbReference type="ChEBI" id="CHEBI:74269"/>
        <dbReference type="EC" id="2.1.1.228"/>
    </reaction>
</comment>
<dbReference type="RefSeq" id="WP_151539667.1">
    <property type="nucleotide sequence ID" value="NZ_WBMR01000019.1"/>
</dbReference>
<dbReference type="NCBIfam" id="NF000648">
    <property type="entry name" value="PRK00026.1"/>
    <property type="match status" value="1"/>
</dbReference>
<dbReference type="OrthoDB" id="9807416at2"/>
<evidence type="ECO:0000313" key="18">
    <source>
        <dbReference type="Proteomes" id="UP000483004"/>
    </source>
</evidence>
<comment type="subunit">
    <text evidence="4 15">Homodimer.</text>
</comment>
<dbReference type="InterPro" id="IPR002649">
    <property type="entry name" value="tRNA_m1G_MeTrfase_TrmD"/>
</dbReference>
<comment type="caution">
    <text evidence="17">The sequence shown here is derived from an EMBL/GenBank/DDBJ whole genome shotgun (WGS) entry which is preliminary data.</text>
</comment>
<name>A0A6L3VX49_9ACTN</name>
<feature type="binding site" evidence="15">
    <location>
        <begin position="208"/>
        <end position="213"/>
    </location>
    <ligand>
        <name>S-adenosyl-L-methionine</name>
        <dbReference type="ChEBI" id="CHEBI:59789"/>
    </ligand>
</feature>
<dbReference type="InterPro" id="IPR023148">
    <property type="entry name" value="tRNA_m1G_MeTrfase_C_sf"/>
</dbReference>
<comment type="subcellular location">
    <subcellularLocation>
        <location evidence="2 15">Cytoplasm</location>
    </subcellularLocation>
</comment>
<dbReference type="AlphaFoldDB" id="A0A6L3VX49"/>
<dbReference type="InterPro" id="IPR029028">
    <property type="entry name" value="Alpha/beta_knot_MTases"/>
</dbReference>
<evidence type="ECO:0000256" key="1">
    <source>
        <dbReference type="ARBA" id="ARBA00002634"/>
    </source>
</evidence>
<dbReference type="Gene3D" id="3.40.1280.10">
    <property type="match status" value="2"/>
</dbReference>
<dbReference type="InterPro" id="IPR029026">
    <property type="entry name" value="tRNA_m1G_MTases_N"/>
</dbReference>
<dbReference type="FunFam" id="1.10.1270.20:FF:000002">
    <property type="entry name" value="tRNA (guanine-N(1)-)-methyltransferase"/>
    <property type="match status" value="1"/>
</dbReference>
<evidence type="ECO:0000256" key="14">
    <source>
        <dbReference type="ARBA" id="ARBA00047783"/>
    </source>
</evidence>
<evidence type="ECO:0000256" key="10">
    <source>
        <dbReference type="ARBA" id="ARBA00022691"/>
    </source>
</evidence>
<feature type="domain" description="tRNA methyltransferase TRMD/TRM10-type" evidence="16">
    <location>
        <begin position="1"/>
        <end position="75"/>
    </location>
</feature>
<dbReference type="PANTHER" id="PTHR46417">
    <property type="entry name" value="TRNA (GUANINE-N(1)-)-METHYLTRANSFERASE"/>
    <property type="match status" value="1"/>
</dbReference>
<sequence length="333" mass="34674">MKLDIVTIFPEYFAPLEISLLGKARRAGLLDVHVHDLRDWTHDRHRTVDDTPYGGGPGMVMKPDPWGEALDTLAPPNAASAAGNAASAANAAGAVNAASADADAANCDAAVNAASAATNAASADADAAAASPATNAGGDAASAGAAVPAGVVPRMIIPTPSGRPFTQALAAEYAAEPWLLFACGRYEGIDSRVAEEARTRMPVDEVSLGDFVLAGGEVAVLVMVEAIGRLLPGVLGNVDSVADDSFAPGPMESLLEGPVYTKPPVWRDRAVPDVLLSGHHGAIARWRRDEALRRTARHRPELLSRLASGPFDEHDRRVLREAGFPVDAEDMAD</sequence>
<keyword evidence="18" id="KW-1185">Reference proteome</keyword>
<dbReference type="PANTHER" id="PTHR46417:SF1">
    <property type="entry name" value="TRNA (GUANINE-N(1)-)-METHYLTRANSFERASE"/>
    <property type="match status" value="1"/>
</dbReference>
<feature type="domain" description="tRNA methyltransferase TRMD/TRM10-type" evidence="16">
    <location>
        <begin position="153"/>
        <end position="304"/>
    </location>
</feature>
<comment type="function">
    <text evidence="1 15">Specifically methylates guanosine-37 in various tRNAs.</text>
</comment>
<evidence type="ECO:0000256" key="15">
    <source>
        <dbReference type="HAMAP-Rule" id="MF_00605"/>
    </source>
</evidence>
<dbReference type="SUPFAM" id="SSF75217">
    <property type="entry name" value="alpha/beta knot"/>
    <property type="match status" value="2"/>
</dbReference>
<protein>
    <recommendedName>
        <fullName evidence="6 15">tRNA (guanine-N(1)-)-methyltransferase</fullName>
        <ecNumber evidence="5 15">2.1.1.228</ecNumber>
    </recommendedName>
    <alternativeName>
        <fullName evidence="12 15">M1G-methyltransferase</fullName>
    </alternativeName>
    <alternativeName>
        <fullName evidence="13 15">tRNA [GM37] methyltransferase</fullName>
    </alternativeName>
</protein>
<gene>
    <name evidence="15 17" type="primary">trmD</name>
    <name evidence="17" type="ORF">F9B16_09690</name>
</gene>
<keyword evidence="8 15" id="KW-0489">Methyltransferase</keyword>
<dbReference type="EC" id="2.1.1.228" evidence="5 15"/>
<evidence type="ECO:0000256" key="4">
    <source>
        <dbReference type="ARBA" id="ARBA00011738"/>
    </source>
</evidence>
<evidence type="ECO:0000313" key="17">
    <source>
        <dbReference type="EMBL" id="KAB2384711.1"/>
    </source>
</evidence>
<evidence type="ECO:0000256" key="7">
    <source>
        <dbReference type="ARBA" id="ARBA00022490"/>
    </source>
</evidence>
<evidence type="ECO:0000256" key="3">
    <source>
        <dbReference type="ARBA" id="ARBA00007630"/>
    </source>
</evidence>
<evidence type="ECO:0000256" key="11">
    <source>
        <dbReference type="ARBA" id="ARBA00022694"/>
    </source>
</evidence>
<dbReference type="HAMAP" id="MF_00605">
    <property type="entry name" value="TrmD"/>
    <property type="match status" value="1"/>
</dbReference>
<evidence type="ECO:0000256" key="12">
    <source>
        <dbReference type="ARBA" id="ARBA00029736"/>
    </source>
</evidence>
<keyword evidence="11 15" id="KW-0819">tRNA processing</keyword>